<name>A0A922IQD8_SCHHA</name>
<dbReference type="Proteomes" id="UP000471633">
    <property type="component" value="Unassembled WGS sequence"/>
</dbReference>
<protein>
    <submittedName>
        <fullName evidence="1">Muc22p, variant 2</fullName>
    </submittedName>
</protein>
<reference evidence="1" key="2">
    <citation type="journal article" date="2019" name="Gigascience">
        <title>High-quality Schistosoma haematobium genome achieved by single-molecule and long-range sequencing.</title>
        <authorList>
            <person name="Stroehlein A.J."/>
            <person name="Korhonen P.K."/>
            <person name="Chong T.M."/>
            <person name="Lim Y.L."/>
            <person name="Chan K.G."/>
            <person name="Webster B."/>
            <person name="Rollinson D."/>
            <person name="Brindley P.J."/>
            <person name="Gasser R.B."/>
            <person name="Young N.D."/>
        </authorList>
    </citation>
    <scope>NUCLEOTIDE SEQUENCE</scope>
</reference>
<dbReference type="EMBL" id="AMPZ03000004">
    <property type="protein sequence ID" value="KAH9584852.1"/>
    <property type="molecule type" value="Genomic_DNA"/>
</dbReference>
<evidence type="ECO:0000313" key="2">
    <source>
        <dbReference type="Proteomes" id="UP000471633"/>
    </source>
</evidence>
<dbReference type="AlphaFoldDB" id="A0A922IQD8"/>
<gene>
    <name evidence="1" type="primary">MUC22</name>
    <name evidence="1" type="ORF">MS3_00006307</name>
</gene>
<reference evidence="1" key="4">
    <citation type="journal article" date="2022" name="PLoS Pathog.">
        <title>Chromosome-level genome of Schistosoma haematobium underpins genome-wide explorations of molecular variation.</title>
        <authorList>
            <person name="Stroehlein A.J."/>
            <person name="Korhonen P.K."/>
            <person name="Lee V.V."/>
            <person name="Ralph S.A."/>
            <person name="Mentink-Kane M."/>
            <person name="You H."/>
            <person name="McManus D.P."/>
            <person name="Tchuente L.T."/>
            <person name="Stothard J.R."/>
            <person name="Kaur P."/>
            <person name="Dudchenko O."/>
            <person name="Aiden E.L."/>
            <person name="Yang B."/>
            <person name="Yang H."/>
            <person name="Emery A.M."/>
            <person name="Webster B.L."/>
            <person name="Brindley P.J."/>
            <person name="Rollinson D."/>
            <person name="Chang B.C.H."/>
            <person name="Gasser R.B."/>
            <person name="Young N.D."/>
        </authorList>
    </citation>
    <scope>NUCLEOTIDE SEQUENCE</scope>
</reference>
<keyword evidence="2" id="KW-1185">Reference proteome</keyword>
<evidence type="ECO:0000313" key="1">
    <source>
        <dbReference type="EMBL" id="KAH9584852.1"/>
    </source>
</evidence>
<proteinExistence type="predicted"/>
<comment type="caution">
    <text evidence="1">The sequence shown here is derived from an EMBL/GenBank/DDBJ whole genome shotgun (WGS) entry which is preliminary data.</text>
</comment>
<dbReference type="CTD" id="100507679"/>
<dbReference type="GeneID" id="24592841"/>
<reference evidence="1" key="3">
    <citation type="submission" date="2021-06" db="EMBL/GenBank/DDBJ databases">
        <title>Chromosome-level genome assembly for S. haematobium.</title>
        <authorList>
            <person name="Stroehlein A.J."/>
        </authorList>
    </citation>
    <scope>NUCLEOTIDE SEQUENCE</scope>
</reference>
<accession>A0A922IQD8</accession>
<dbReference type="RefSeq" id="XP_051067607.1">
    <property type="nucleotide sequence ID" value="XM_051214435.1"/>
</dbReference>
<reference evidence="1" key="1">
    <citation type="journal article" date="2012" name="Nat. Genet.">
        <title>Whole-genome sequence of Schistosoma haematobium.</title>
        <authorList>
            <person name="Young N.D."/>
            <person name="Jex A.R."/>
            <person name="Li B."/>
            <person name="Liu S."/>
            <person name="Yang L."/>
            <person name="Xiong Z."/>
            <person name="Li Y."/>
            <person name="Cantacessi C."/>
            <person name="Hall R.S."/>
            <person name="Xu X."/>
            <person name="Chen F."/>
            <person name="Wu X."/>
            <person name="Zerlotini A."/>
            <person name="Oliveira G."/>
            <person name="Hofmann A."/>
            <person name="Zhang G."/>
            <person name="Fang X."/>
            <person name="Kang Y."/>
            <person name="Campbell B.E."/>
            <person name="Loukas A."/>
            <person name="Ranganathan S."/>
            <person name="Rollinson D."/>
            <person name="Rinaldi G."/>
            <person name="Brindley P.J."/>
            <person name="Yang H."/>
            <person name="Wang J."/>
            <person name="Wang J."/>
            <person name="Gasser R.B."/>
        </authorList>
    </citation>
    <scope>NUCLEOTIDE SEQUENCE</scope>
</reference>
<organism evidence="1 2">
    <name type="scientific">Schistosoma haematobium</name>
    <name type="common">Blood fluke</name>
    <dbReference type="NCBI Taxonomy" id="6185"/>
    <lineage>
        <taxon>Eukaryota</taxon>
        <taxon>Metazoa</taxon>
        <taxon>Spiralia</taxon>
        <taxon>Lophotrochozoa</taxon>
        <taxon>Platyhelminthes</taxon>
        <taxon>Trematoda</taxon>
        <taxon>Digenea</taxon>
        <taxon>Strigeidida</taxon>
        <taxon>Schistosomatoidea</taxon>
        <taxon>Schistosomatidae</taxon>
        <taxon>Schistosoma</taxon>
    </lineage>
</organism>
<sequence>MTSQAGIETVQLSDYLKNLENACETPIFGYTHQSLEDEMARQQTIEGSSKWIRESVTSSNHDILNQISYITERVETNKDCLHYLAGITSMEDIYSVSIHHTSY</sequence>